<proteinExistence type="predicted"/>
<organism evidence="2 3">
    <name type="scientific">Orbilia javanica</name>
    <dbReference type="NCBI Taxonomy" id="47235"/>
    <lineage>
        <taxon>Eukaryota</taxon>
        <taxon>Fungi</taxon>
        <taxon>Dikarya</taxon>
        <taxon>Ascomycota</taxon>
        <taxon>Pezizomycotina</taxon>
        <taxon>Orbiliomycetes</taxon>
        <taxon>Orbiliales</taxon>
        <taxon>Orbiliaceae</taxon>
        <taxon>Orbilia</taxon>
    </lineage>
</organism>
<gene>
    <name evidence="2" type="ORF">TWF718_009635</name>
</gene>
<feature type="region of interest" description="Disordered" evidence="1">
    <location>
        <begin position="198"/>
        <end position="246"/>
    </location>
</feature>
<dbReference type="AlphaFoldDB" id="A0AAN8NQT3"/>
<evidence type="ECO:0000313" key="2">
    <source>
        <dbReference type="EMBL" id="KAK6336847.1"/>
    </source>
</evidence>
<reference evidence="2 3" key="1">
    <citation type="submission" date="2019-10" db="EMBL/GenBank/DDBJ databases">
        <authorList>
            <person name="Palmer J.M."/>
        </authorList>
    </citation>
    <scope>NUCLEOTIDE SEQUENCE [LARGE SCALE GENOMIC DNA]</scope>
    <source>
        <strain evidence="2 3">TWF718</strain>
    </source>
</reference>
<sequence>MPQICETCFKVALGLADKAPEASPLFQKPVSSIKSHTPIVGWPLESGLEGPPDVPKPILQEYSFGCIGPEDIQAEKDIIRQQFENDYFIVKTKRWKEIKIEAALTVLNTCCEVAFKEYKSDLIPSLSVELQHEPVINDIYNRFCSEVQGYQNARPQFREVLSDMITSTYLEGERWLFFWVLSRIFKVPPRIRKRAYGESKAGVKRSTSRATAEASLEKSSTSIKRRLDLKKGNGNKQSVSVKPEEV</sequence>
<dbReference type="Proteomes" id="UP001313282">
    <property type="component" value="Unassembled WGS sequence"/>
</dbReference>
<dbReference type="EMBL" id="JAVHNR010000007">
    <property type="protein sequence ID" value="KAK6336847.1"/>
    <property type="molecule type" value="Genomic_DNA"/>
</dbReference>
<keyword evidence="3" id="KW-1185">Reference proteome</keyword>
<evidence type="ECO:0000313" key="3">
    <source>
        <dbReference type="Proteomes" id="UP001313282"/>
    </source>
</evidence>
<accession>A0AAN8NQT3</accession>
<evidence type="ECO:0000256" key="1">
    <source>
        <dbReference type="SAM" id="MobiDB-lite"/>
    </source>
</evidence>
<comment type="caution">
    <text evidence="2">The sequence shown here is derived from an EMBL/GenBank/DDBJ whole genome shotgun (WGS) entry which is preliminary data.</text>
</comment>
<protein>
    <submittedName>
        <fullName evidence="2">Uncharacterized protein</fullName>
    </submittedName>
</protein>
<name>A0AAN8NQT3_9PEZI</name>